<organism evidence="2">
    <name type="scientific">gut metagenome</name>
    <dbReference type="NCBI Taxonomy" id="749906"/>
    <lineage>
        <taxon>unclassified sequences</taxon>
        <taxon>metagenomes</taxon>
        <taxon>organismal metagenomes</taxon>
    </lineage>
</organism>
<dbReference type="InterPro" id="IPR029044">
    <property type="entry name" value="Nucleotide-diphossugar_trans"/>
</dbReference>
<dbReference type="Pfam" id="PF00535">
    <property type="entry name" value="Glycos_transf_2"/>
    <property type="match status" value="1"/>
</dbReference>
<name>J9DAL6_9ZZZZ</name>
<dbReference type="EMBL" id="AMCI01000286">
    <property type="protein sequence ID" value="EJX09936.1"/>
    <property type="molecule type" value="Genomic_DNA"/>
</dbReference>
<dbReference type="PANTHER" id="PTHR43179">
    <property type="entry name" value="RHAMNOSYLTRANSFERASE WBBL"/>
    <property type="match status" value="1"/>
</dbReference>
<accession>J9DAL6</accession>
<dbReference type="CDD" id="cd04186">
    <property type="entry name" value="GT_2_like_c"/>
    <property type="match status" value="1"/>
</dbReference>
<dbReference type="PANTHER" id="PTHR43179:SF7">
    <property type="entry name" value="RHAMNOSYLTRANSFERASE WBBL"/>
    <property type="match status" value="1"/>
</dbReference>
<gene>
    <name evidence="2" type="ORF">EVA_01956</name>
</gene>
<evidence type="ECO:0000259" key="1">
    <source>
        <dbReference type="Pfam" id="PF00535"/>
    </source>
</evidence>
<evidence type="ECO:0000313" key="2">
    <source>
        <dbReference type="EMBL" id="EJX09936.1"/>
    </source>
</evidence>
<dbReference type="SUPFAM" id="SSF53448">
    <property type="entry name" value="Nucleotide-diphospho-sugar transferases"/>
    <property type="match status" value="1"/>
</dbReference>
<comment type="caution">
    <text evidence="2">The sequence shown here is derived from an EMBL/GenBank/DDBJ whole genome shotgun (WGS) entry which is preliminary data.</text>
</comment>
<feature type="domain" description="Glycosyltransferase 2-like" evidence="1">
    <location>
        <begin position="4"/>
        <end position="194"/>
    </location>
</feature>
<dbReference type="Gene3D" id="3.90.550.10">
    <property type="entry name" value="Spore Coat Polysaccharide Biosynthesis Protein SpsA, Chain A"/>
    <property type="match status" value="1"/>
</dbReference>
<dbReference type="AlphaFoldDB" id="J9DAL6"/>
<dbReference type="GO" id="GO:0016740">
    <property type="term" value="F:transferase activity"/>
    <property type="evidence" value="ECO:0007669"/>
    <property type="project" value="UniProtKB-KW"/>
</dbReference>
<sequence length="401" mass="46075">MRISIIIVSYNVKHFVEQCLLSIFRSQGISLNELEVYVVDNCSKDDTIAYLRRHFPVATYPHLHLVANKRNVGFGKANNQVLDRVRGKYVLFLNPDTLLTERTLADAFAEAELYPDLGAMGVKMLHTNGSFALESRRGVPSPWVSLCKMSGLTSLFPKSPRWGKYYMQYLPLDRASQIEVVSGAFMMIPLAALRKVGSFDETFFMYGEDIDLSFRLLKAGYHNYYCPTSILHYKGESTKKNTYRYVHVFYEAMLIFFRKHYRHYNILLSLPIKSAILMRAAMALVMQQMRELNRFLHPRQSKDEAESMLYIGRASDAVRQLAEEYGLNMDYLSADESSLPQGHLSSQLANRSYGCVVYDTMNFSVHTFLRLFESSVHPHCHIGTFNPERGVLITPSRVFEK</sequence>
<dbReference type="InterPro" id="IPR001173">
    <property type="entry name" value="Glyco_trans_2-like"/>
</dbReference>
<proteinExistence type="predicted"/>
<reference evidence="2" key="1">
    <citation type="journal article" date="2012" name="PLoS ONE">
        <title>Gene sets for utilization of primary and secondary nutrition supplies in the distal gut of endangered iberian lynx.</title>
        <authorList>
            <person name="Alcaide M."/>
            <person name="Messina E."/>
            <person name="Richter M."/>
            <person name="Bargiela R."/>
            <person name="Peplies J."/>
            <person name="Huws S.A."/>
            <person name="Newbold C.J."/>
            <person name="Golyshin P.N."/>
            <person name="Simon M.A."/>
            <person name="Lopez G."/>
            <person name="Yakimov M.M."/>
            <person name="Ferrer M."/>
        </authorList>
    </citation>
    <scope>NUCLEOTIDE SEQUENCE</scope>
</reference>
<protein>
    <submittedName>
        <fullName evidence="2">Glycosyl transferase, group 2 family protein</fullName>
    </submittedName>
</protein>
<keyword evidence="2" id="KW-0808">Transferase</keyword>